<dbReference type="EMBL" id="FBWH01000019">
    <property type="protein sequence ID" value="CUX27630.1"/>
    <property type="molecule type" value="Genomic_DNA"/>
</dbReference>
<comment type="caution">
    <text evidence="1">The sequence shown here is derived from an EMBL/GenBank/DDBJ whole genome shotgun (WGS) entry which is preliminary data.</text>
</comment>
<reference evidence="1 2" key="1">
    <citation type="submission" date="2016-01" db="EMBL/GenBank/DDBJ databases">
        <authorList>
            <person name="Regsiter A."/>
            <person name="william w."/>
        </authorList>
    </citation>
    <scope>NUCLEOTIDE SEQUENCE [LARGE SCALE GENOMIC DNA]</scope>
    <source>
        <strain evidence="1 2">CFBP 6927</strain>
    </source>
</reference>
<evidence type="ECO:0008006" key="3">
    <source>
        <dbReference type="Google" id="ProtNLM"/>
    </source>
</evidence>
<keyword evidence="2" id="KW-1185">Reference proteome</keyword>
<protein>
    <recommendedName>
        <fullName evidence="3">Transposase</fullName>
    </recommendedName>
</protein>
<evidence type="ECO:0000313" key="2">
    <source>
        <dbReference type="Proteomes" id="UP000191812"/>
    </source>
</evidence>
<dbReference type="Proteomes" id="UP000191812">
    <property type="component" value="Unassembled WGS sequence"/>
</dbReference>
<organism evidence="1 2">
    <name type="scientific">Agrobacterium genomosp. 13 str. CFBP 6927</name>
    <dbReference type="NCBI Taxonomy" id="1183428"/>
    <lineage>
        <taxon>Bacteria</taxon>
        <taxon>Pseudomonadati</taxon>
        <taxon>Pseudomonadota</taxon>
        <taxon>Alphaproteobacteria</taxon>
        <taxon>Hyphomicrobiales</taxon>
        <taxon>Rhizobiaceae</taxon>
        <taxon>Rhizobium/Agrobacterium group</taxon>
        <taxon>Agrobacterium</taxon>
        <taxon>Agrobacterium tumefaciens complex</taxon>
    </lineage>
</organism>
<gene>
    <name evidence="1" type="ORF">AGR13a_Cc260009</name>
</gene>
<evidence type="ECO:0000313" key="1">
    <source>
        <dbReference type="EMBL" id="CUX27630.1"/>
    </source>
</evidence>
<sequence>MCFALAKSVNILRSNRMTRFLKRRENDRDDGTEFVLDQIIAGGLMRFTAKTAQRMV</sequence>
<accession>A0ABM9VFD8</accession>
<proteinExistence type="predicted"/>
<name>A0ABM9VFD8_9HYPH</name>